<dbReference type="InterPro" id="IPR049092">
    <property type="entry name" value="MIOS_a-sol"/>
</dbReference>
<dbReference type="CDD" id="cd16691">
    <property type="entry name" value="mRING-H2-C3H3C2_Mio"/>
    <property type="match status" value="1"/>
</dbReference>
<name>A0ABP0ZPQ4_9ASCO</name>
<feature type="domain" description="GATOR2 complex protein MIO zinc-ribbon like" evidence="4">
    <location>
        <begin position="890"/>
        <end position="1017"/>
    </location>
</feature>
<dbReference type="InterPro" id="IPR031488">
    <property type="entry name" value="Zn_ribbon_mio"/>
</dbReference>
<gene>
    <name evidence="6" type="ORF">LODBEIA_P35460</name>
</gene>
<evidence type="ECO:0000256" key="3">
    <source>
        <dbReference type="ARBA" id="ARBA00022737"/>
    </source>
</evidence>
<dbReference type="Gene3D" id="2.130.10.10">
    <property type="entry name" value="YVTN repeat-like/Quinoprotein amine dehydrogenase"/>
    <property type="match status" value="1"/>
</dbReference>
<dbReference type="InterPro" id="IPR037593">
    <property type="entry name" value="MIOS/Sea4"/>
</dbReference>
<evidence type="ECO:0000256" key="2">
    <source>
        <dbReference type="ARBA" id="ARBA00022574"/>
    </source>
</evidence>
<dbReference type="RefSeq" id="XP_066830484.1">
    <property type="nucleotide sequence ID" value="XM_066973668.1"/>
</dbReference>
<dbReference type="Pfam" id="PF21720">
    <property type="entry name" value="MIOS_WD40"/>
    <property type="match status" value="1"/>
</dbReference>
<dbReference type="EMBL" id="OZ022408">
    <property type="protein sequence ID" value="CAK9439413.1"/>
    <property type="molecule type" value="Genomic_DNA"/>
</dbReference>
<dbReference type="InterPro" id="IPR036322">
    <property type="entry name" value="WD40_repeat_dom_sf"/>
</dbReference>
<evidence type="ECO:0000313" key="6">
    <source>
        <dbReference type="EMBL" id="CAK9439413.1"/>
    </source>
</evidence>
<sequence length="1017" mass="113346">MAGSIVRAFNWDDVYEQQFIAVTPSGSEVILYQTNHEDPSVESNSMIQLQSRSGFDNLQCSSYSNTRPGTIAVGSINGTVSIFDIKTPGSSIVNLRPKQNRPCNSITFNRSNLLVAGFDKGRQDNSLQIWDVEESSSKDLVKAEDESRVKKPVASFLPNEAVLSATFLPDTDTNVLCGSYKFLREIDLRADQPIFQMATKCTLGLMVDPFQTHLFQSHGEDGSLCIWDRRMLTSSQKSRGSTTGGLVVTETPILQFNKLLSDSPGRKIQNPCVRYSSIRRGEFSSIFNGDLIRRWHTSSVPACYGLQGNGNGKVTTTTTTTAASSSPFPSAATTETAAAENTVTGSLKKQASQLYRNSDDSLFVSMVLDVKTDYEKVISFDYSPDITSHTSTNFVCMRQSGSVFRMPVVESIEALDFNPFNEFSIAGPEGTSTDFILDDSQKKEASANKFGDGVIPNQELRRFDSDELDLELDMREVSTADDEENELDRPLNMYDVDFAESPLTKLLLDPSKVIRNDICLTIRKRAMMGYGTDPEKNGEIVEKLDPEGNQLSLHQVWQWLCMAKKSLEKGTMVSEGIDLGFQGISGIWSGSEALNNQKRSMTTSTTITEPWYAQAVKNIIASKGKKYQGINIPVDSEKKAQRKLCLIVSGWYLTEDEFEKKLQLLISGGYVAKAAGWAVFHGKVPKAIEILGSSKKENYQLMATAVAGYLAYKDSHVNSPWKDQCRKMASELEDPYLRAIFAFIADDDWWDVLDEHSLPLRERIGVAVRHLSDRDLTVYLNRLTDTVVNKGDLEGLILTGITPRGIDLLQSYVDRTSDVQTVALISVFSCPRYFVDDRVKHWVDCYRNMLNSWGMFNVRARLDVARTKLSKNVNGQVSIQATPKQFFLKCIRCNKNISKPKSSAVQPGFPNNQALLKQFNKSSNKSNGGIIITSCPHCGAALPRCSICLMSLGSDVPLENSELNKTDPNVKIENKFKNWFSFCLTCNHCYHASHAEEWFSKHYTCPAPDCDCRCNSK</sequence>
<dbReference type="Pfam" id="PF21719">
    <property type="entry name" value="MIOS_a-sol"/>
    <property type="match status" value="1"/>
</dbReference>
<protein>
    <recommendedName>
        <fullName evidence="8">WD repeat protein mio zinc-ribbon like domain-containing protein</fullName>
    </recommendedName>
</protein>
<dbReference type="Proteomes" id="UP001497383">
    <property type="component" value="Chromosome 4"/>
</dbReference>
<dbReference type="PANTHER" id="PTHR16453">
    <property type="entry name" value="WD40 DOMAIN-CONTAINING PROTEIN MIO FAMILY MEMBER"/>
    <property type="match status" value="1"/>
</dbReference>
<dbReference type="PANTHER" id="PTHR16453:SF9">
    <property type="entry name" value="GATOR COMPLEX PROTEIN MIOS"/>
    <property type="match status" value="1"/>
</dbReference>
<evidence type="ECO:0000313" key="7">
    <source>
        <dbReference type="Proteomes" id="UP001497383"/>
    </source>
</evidence>
<proteinExistence type="inferred from homology"/>
<comment type="similarity">
    <text evidence="1">Belongs to the WD repeat mio family.</text>
</comment>
<feature type="domain" description="MIOS-like alpha-solenoid" evidence="5">
    <location>
        <begin position="522"/>
        <end position="768"/>
    </location>
</feature>
<evidence type="ECO:0000256" key="1">
    <source>
        <dbReference type="ARBA" id="ARBA00009713"/>
    </source>
</evidence>
<evidence type="ECO:0000259" key="4">
    <source>
        <dbReference type="Pfam" id="PF17034"/>
    </source>
</evidence>
<keyword evidence="2" id="KW-0853">WD repeat</keyword>
<evidence type="ECO:0008006" key="8">
    <source>
        <dbReference type="Google" id="ProtNLM"/>
    </source>
</evidence>
<dbReference type="SUPFAM" id="SSF50978">
    <property type="entry name" value="WD40 repeat-like"/>
    <property type="match status" value="1"/>
</dbReference>
<dbReference type="GeneID" id="92208742"/>
<accession>A0ABP0ZPQ4</accession>
<evidence type="ECO:0000259" key="5">
    <source>
        <dbReference type="Pfam" id="PF21719"/>
    </source>
</evidence>
<keyword evidence="7" id="KW-1185">Reference proteome</keyword>
<dbReference type="Pfam" id="PF17034">
    <property type="entry name" value="zinc_ribbon_16"/>
    <property type="match status" value="1"/>
</dbReference>
<keyword evidence="3" id="KW-0677">Repeat</keyword>
<organism evidence="6 7">
    <name type="scientific">Lodderomyces beijingensis</name>
    <dbReference type="NCBI Taxonomy" id="1775926"/>
    <lineage>
        <taxon>Eukaryota</taxon>
        <taxon>Fungi</taxon>
        <taxon>Dikarya</taxon>
        <taxon>Ascomycota</taxon>
        <taxon>Saccharomycotina</taxon>
        <taxon>Pichiomycetes</taxon>
        <taxon>Debaryomycetaceae</taxon>
        <taxon>Candida/Lodderomyces clade</taxon>
        <taxon>Lodderomyces</taxon>
    </lineage>
</organism>
<reference evidence="6 7" key="1">
    <citation type="submission" date="2024-03" db="EMBL/GenBank/DDBJ databases">
        <authorList>
            <person name="Brejova B."/>
        </authorList>
    </citation>
    <scope>NUCLEOTIDE SEQUENCE [LARGE SCALE GENOMIC DNA]</scope>
    <source>
        <strain evidence="6 7">CBS 14171</strain>
    </source>
</reference>
<dbReference type="InterPro" id="IPR015943">
    <property type="entry name" value="WD40/YVTN_repeat-like_dom_sf"/>
</dbReference>